<feature type="domain" description="DUF403" evidence="1">
    <location>
        <begin position="1"/>
        <end position="311"/>
    </location>
</feature>
<accession>A0A398BAS4</accession>
<evidence type="ECO:0000313" key="2">
    <source>
        <dbReference type="EMBL" id="RID84723.1"/>
    </source>
</evidence>
<sequence>MLSRVADALYWMARNGERTENNAHILQVQLVKMLEESGRESVNYQDWQTVIDICGSKSAYEEDYGELRVHKAVDYIAFSNGNSNALTNTLSYVRENARMTRDVIPNELWEVWNDLYLHSQNKGPHTEFSFQDIHSFLRHIKTTSMTSTGIIDSMMSRDLPYHFMKIGQWLERAEKTALIMKVMLQKAKFSDCQSFSEYDGQFALRLVNGYQDYSKKFRLKDPALILQFLISDRTFPRSIYYCIEHVKEVIWKIESEKVAHYSWRMYAALDELIASVEAVCVQQLSFEELEMFIADILNQCIEFGKIFSTTYYLIEADASR</sequence>
<comment type="caution">
    <text evidence="2">The sequence shown here is derived from an EMBL/GenBank/DDBJ whole genome shotgun (WGS) entry which is preliminary data.</text>
</comment>
<dbReference type="PANTHER" id="PTHR34595:SF7">
    <property type="entry name" value="SLL1039 PROTEIN"/>
    <property type="match status" value="1"/>
</dbReference>
<gene>
    <name evidence="2" type="ORF">D1953_12720</name>
</gene>
<keyword evidence="3" id="KW-1185">Reference proteome</keyword>
<dbReference type="InterPro" id="IPR051680">
    <property type="entry name" value="ATP-dep_Glu-Cys_Ligase-2"/>
</dbReference>
<evidence type="ECO:0000259" key="1">
    <source>
        <dbReference type="Pfam" id="PF04168"/>
    </source>
</evidence>
<organism evidence="2 3">
    <name type="scientific">Peribacillus asahii</name>
    <dbReference type="NCBI Taxonomy" id="228899"/>
    <lineage>
        <taxon>Bacteria</taxon>
        <taxon>Bacillati</taxon>
        <taxon>Bacillota</taxon>
        <taxon>Bacilli</taxon>
        <taxon>Bacillales</taxon>
        <taxon>Bacillaceae</taxon>
        <taxon>Peribacillus</taxon>
    </lineage>
</organism>
<dbReference type="InterPro" id="IPR007296">
    <property type="entry name" value="DUF403"/>
</dbReference>
<dbReference type="Pfam" id="PF04168">
    <property type="entry name" value="Alpha-E"/>
    <property type="match status" value="1"/>
</dbReference>
<dbReference type="PANTHER" id="PTHR34595">
    <property type="entry name" value="BLR5612 PROTEIN"/>
    <property type="match status" value="1"/>
</dbReference>
<protein>
    <submittedName>
        <fullName evidence="2">Alpha-E domain-containing protein</fullName>
    </submittedName>
</protein>
<dbReference type="AlphaFoldDB" id="A0A398BAS4"/>
<name>A0A398BAS4_9BACI</name>
<reference evidence="2 3" key="1">
    <citation type="submission" date="2018-08" db="EMBL/GenBank/DDBJ databases">
        <title>Bacillus jemisoniae sp. nov., Bacillus chryseoplanitiae sp. nov., Bacillus resnikiae sp. nov., and Bacillus frankliniae sp. nov., isolated from Viking spacecraft and associated surfaces.</title>
        <authorList>
            <person name="Seuylemezian A."/>
            <person name="Vaishampayan P."/>
        </authorList>
    </citation>
    <scope>NUCLEOTIDE SEQUENCE [LARGE SCALE GENOMIC DNA]</scope>
    <source>
        <strain evidence="2 3">MA001</strain>
    </source>
</reference>
<proteinExistence type="predicted"/>
<dbReference type="RefSeq" id="WP_119117574.1">
    <property type="nucleotide sequence ID" value="NZ_QWVS01000023.1"/>
</dbReference>
<dbReference type="Proteomes" id="UP000266016">
    <property type="component" value="Unassembled WGS sequence"/>
</dbReference>
<dbReference type="EMBL" id="QWVS01000023">
    <property type="protein sequence ID" value="RID84723.1"/>
    <property type="molecule type" value="Genomic_DNA"/>
</dbReference>
<evidence type="ECO:0000313" key="3">
    <source>
        <dbReference type="Proteomes" id="UP000266016"/>
    </source>
</evidence>